<feature type="transmembrane region" description="Helical" evidence="6">
    <location>
        <begin position="160"/>
        <end position="181"/>
    </location>
</feature>
<feature type="transmembrane region" description="Helical" evidence="6">
    <location>
        <begin position="66"/>
        <end position="88"/>
    </location>
</feature>
<dbReference type="InterPro" id="IPR000620">
    <property type="entry name" value="EamA_dom"/>
</dbReference>
<feature type="domain" description="EamA" evidence="7">
    <location>
        <begin position="219"/>
        <end position="354"/>
    </location>
</feature>
<dbReference type="SUPFAM" id="SSF103481">
    <property type="entry name" value="Multidrug resistance efflux transporter EmrE"/>
    <property type="match status" value="2"/>
</dbReference>
<sequence>MTGCSGWTSCAGTATRSTWSTRRSAGFKGRDGRIFGTDGSNDRVADVGVHRPEEGVPGMSGTLKSVYLKLVLTTFFWGGTFVAARLAVREAPPFFAASSRFAIAALCLVSLTVWHARRENRSFPAPKTFRELALLFSLGLTGIFCYNAVFFTGLKLTTATSGALIVAINPLLTAVLSALWLRERVSPTQAAGLLISLLGVSIVISKGSFAVIANFAFNKGDLIMLGAPLCWALYSILGKKALGAFTPLAATAYAALFGTLLLVPAALLEHLLLGGPWPAFSWVGWLAILQLALLGTVIGFVWWYQGVGLIGASRAAVFVNLVPLFGALQAAWLLGEKVVLPQLFGGMLVVAGVYWGGRVKGKNEGEPAARAVEQAAEAGQGS</sequence>
<keyword evidence="9" id="KW-1185">Reference proteome</keyword>
<dbReference type="AlphaFoldDB" id="A0A4S1CLC2"/>
<accession>A0A4S1CLC2</accession>
<feature type="transmembrane region" description="Helical" evidence="6">
    <location>
        <begin position="339"/>
        <end position="357"/>
    </location>
</feature>
<dbReference type="InterPro" id="IPR037185">
    <property type="entry name" value="EmrE-like"/>
</dbReference>
<dbReference type="Pfam" id="PF00892">
    <property type="entry name" value="EamA"/>
    <property type="match status" value="2"/>
</dbReference>
<dbReference type="EMBL" id="SRSC01000001">
    <property type="protein sequence ID" value="TGU74547.1"/>
    <property type="molecule type" value="Genomic_DNA"/>
</dbReference>
<evidence type="ECO:0000256" key="1">
    <source>
        <dbReference type="ARBA" id="ARBA00004141"/>
    </source>
</evidence>
<feature type="transmembrane region" description="Helical" evidence="6">
    <location>
        <begin position="245"/>
        <end position="267"/>
    </location>
</feature>
<proteinExistence type="inferred from homology"/>
<gene>
    <name evidence="8" type="ORF">E4633_03535</name>
</gene>
<evidence type="ECO:0000313" key="9">
    <source>
        <dbReference type="Proteomes" id="UP000306416"/>
    </source>
</evidence>
<dbReference type="PANTHER" id="PTHR32322">
    <property type="entry name" value="INNER MEMBRANE TRANSPORTER"/>
    <property type="match status" value="1"/>
</dbReference>
<dbReference type="Proteomes" id="UP000306416">
    <property type="component" value="Unassembled WGS sequence"/>
</dbReference>
<evidence type="ECO:0000259" key="7">
    <source>
        <dbReference type="Pfam" id="PF00892"/>
    </source>
</evidence>
<name>A0A4S1CLC2_9BACT</name>
<protein>
    <submittedName>
        <fullName evidence="8">EamA family transporter</fullName>
    </submittedName>
</protein>
<comment type="caution">
    <text evidence="8">The sequence shown here is derived from an EMBL/GenBank/DDBJ whole genome shotgun (WGS) entry which is preliminary data.</text>
</comment>
<keyword evidence="3 6" id="KW-0812">Transmembrane</keyword>
<dbReference type="PANTHER" id="PTHR32322:SF2">
    <property type="entry name" value="EAMA DOMAIN-CONTAINING PROTEIN"/>
    <property type="match status" value="1"/>
</dbReference>
<evidence type="ECO:0000313" key="8">
    <source>
        <dbReference type="EMBL" id="TGU74547.1"/>
    </source>
</evidence>
<feature type="transmembrane region" description="Helical" evidence="6">
    <location>
        <begin position="134"/>
        <end position="154"/>
    </location>
</feature>
<feature type="domain" description="EamA" evidence="7">
    <location>
        <begin position="67"/>
        <end position="204"/>
    </location>
</feature>
<feature type="transmembrane region" description="Helical" evidence="6">
    <location>
        <begin position="315"/>
        <end position="333"/>
    </location>
</feature>
<feature type="transmembrane region" description="Helical" evidence="6">
    <location>
        <begin position="279"/>
        <end position="303"/>
    </location>
</feature>
<dbReference type="InterPro" id="IPR050638">
    <property type="entry name" value="AA-Vitamin_Transporters"/>
</dbReference>
<comment type="subcellular location">
    <subcellularLocation>
        <location evidence="1">Membrane</location>
        <topology evidence="1">Multi-pass membrane protein</topology>
    </subcellularLocation>
</comment>
<keyword evidence="4 6" id="KW-1133">Transmembrane helix</keyword>
<evidence type="ECO:0000256" key="4">
    <source>
        <dbReference type="ARBA" id="ARBA00022989"/>
    </source>
</evidence>
<keyword evidence="5 6" id="KW-0472">Membrane</keyword>
<dbReference type="GO" id="GO:0016020">
    <property type="term" value="C:membrane"/>
    <property type="evidence" value="ECO:0007669"/>
    <property type="project" value="UniProtKB-SubCell"/>
</dbReference>
<reference evidence="8 9" key="1">
    <citation type="submission" date="2019-04" db="EMBL/GenBank/DDBJ databases">
        <title>Geobacter oryzae sp. nov., ferric-reducing bacteria isolated from paddy soil.</title>
        <authorList>
            <person name="Xu Z."/>
            <person name="Masuda Y."/>
            <person name="Itoh H."/>
            <person name="Senoo K."/>
        </authorList>
    </citation>
    <scope>NUCLEOTIDE SEQUENCE [LARGE SCALE GENOMIC DNA]</scope>
    <source>
        <strain evidence="8 9">Red111</strain>
    </source>
</reference>
<feature type="transmembrane region" description="Helical" evidence="6">
    <location>
        <begin position="193"/>
        <end position="216"/>
    </location>
</feature>
<evidence type="ECO:0000256" key="3">
    <source>
        <dbReference type="ARBA" id="ARBA00022692"/>
    </source>
</evidence>
<evidence type="ECO:0000256" key="2">
    <source>
        <dbReference type="ARBA" id="ARBA00007362"/>
    </source>
</evidence>
<comment type="similarity">
    <text evidence="2">Belongs to the EamA transporter family.</text>
</comment>
<feature type="transmembrane region" description="Helical" evidence="6">
    <location>
        <begin position="222"/>
        <end position="238"/>
    </location>
</feature>
<evidence type="ECO:0000256" key="5">
    <source>
        <dbReference type="ARBA" id="ARBA00023136"/>
    </source>
</evidence>
<feature type="transmembrane region" description="Helical" evidence="6">
    <location>
        <begin position="94"/>
        <end position="114"/>
    </location>
</feature>
<evidence type="ECO:0000256" key="6">
    <source>
        <dbReference type="SAM" id="Phobius"/>
    </source>
</evidence>
<organism evidence="8 9">
    <name type="scientific">Geomonas terrae</name>
    <dbReference type="NCBI Taxonomy" id="2562681"/>
    <lineage>
        <taxon>Bacteria</taxon>
        <taxon>Pseudomonadati</taxon>
        <taxon>Thermodesulfobacteriota</taxon>
        <taxon>Desulfuromonadia</taxon>
        <taxon>Geobacterales</taxon>
        <taxon>Geobacteraceae</taxon>
        <taxon>Geomonas</taxon>
    </lineage>
</organism>